<evidence type="ECO:0000313" key="1">
    <source>
        <dbReference type="EMBL" id="SVA44657.1"/>
    </source>
</evidence>
<sequence length="29" mass="3369">MAYTLISQIENLFGKEFPEYGDQSRNTIC</sequence>
<dbReference type="AlphaFoldDB" id="A0A381VYF1"/>
<reference evidence="1" key="1">
    <citation type="submission" date="2018-05" db="EMBL/GenBank/DDBJ databases">
        <authorList>
            <person name="Lanie J.A."/>
            <person name="Ng W.-L."/>
            <person name="Kazmierczak K.M."/>
            <person name="Andrzejewski T.M."/>
            <person name="Davidsen T.M."/>
            <person name="Wayne K.J."/>
            <person name="Tettelin H."/>
            <person name="Glass J.I."/>
            <person name="Rusch D."/>
            <person name="Podicherti R."/>
            <person name="Tsui H.-C.T."/>
            <person name="Winkler M.E."/>
        </authorList>
    </citation>
    <scope>NUCLEOTIDE SEQUENCE</scope>
</reference>
<dbReference type="EMBL" id="UINC01010002">
    <property type="protein sequence ID" value="SVA44657.1"/>
    <property type="molecule type" value="Genomic_DNA"/>
</dbReference>
<protein>
    <submittedName>
        <fullName evidence="1">Uncharacterized protein</fullName>
    </submittedName>
</protein>
<proteinExistence type="predicted"/>
<accession>A0A381VYF1</accession>
<name>A0A381VYF1_9ZZZZ</name>
<gene>
    <name evidence="1" type="ORF">METZ01_LOCUS97511</name>
</gene>
<organism evidence="1">
    <name type="scientific">marine metagenome</name>
    <dbReference type="NCBI Taxonomy" id="408172"/>
    <lineage>
        <taxon>unclassified sequences</taxon>
        <taxon>metagenomes</taxon>
        <taxon>ecological metagenomes</taxon>
    </lineage>
</organism>